<dbReference type="AlphaFoldDB" id="A0A2P9HBD5"/>
<dbReference type="Proteomes" id="UP000246073">
    <property type="component" value="Unassembled WGS sequence"/>
</dbReference>
<sequence length="47" mass="5042">MTARCSPTEAPRPFPDIVVDARMCIRDPSRFVFEDADAGKSKAGATG</sequence>
<reference evidence="2" key="1">
    <citation type="submission" date="2017-12" db="EMBL/GenBank/DDBJ databases">
        <authorList>
            <person name="Diaz M."/>
        </authorList>
    </citation>
    <scope>NUCLEOTIDE SEQUENCE [LARGE SCALE GENOMIC DNA]</scope>
    <source>
        <strain evidence="2">FI11154</strain>
    </source>
</reference>
<evidence type="ECO:0000313" key="2">
    <source>
        <dbReference type="Proteomes" id="UP000246073"/>
    </source>
</evidence>
<gene>
    <name evidence="1" type="ORF">OHAE_4203</name>
</gene>
<accession>A0A2P9HBD5</accession>
<name>A0A2P9HBD5_9HYPH</name>
<organism evidence="1 2">
    <name type="scientific">Ochrobactrum soli</name>
    <dbReference type="NCBI Taxonomy" id="2448455"/>
    <lineage>
        <taxon>Bacteria</taxon>
        <taxon>Pseudomonadati</taxon>
        <taxon>Pseudomonadota</taxon>
        <taxon>Alphaproteobacteria</taxon>
        <taxon>Hyphomicrobiales</taxon>
        <taxon>Brucellaceae</taxon>
        <taxon>Brucella/Ochrobactrum group</taxon>
        <taxon>Ochrobactrum</taxon>
    </lineage>
</organism>
<dbReference type="EMBL" id="OOFM01000001">
    <property type="protein sequence ID" value="SPL61411.1"/>
    <property type="molecule type" value="Genomic_DNA"/>
</dbReference>
<proteinExistence type="predicted"/>
<protein>
    <submittedName>
        <fullName evidence="1">Uncharacterized protein</fullName>
    </submittedName>
</protein>
<evidence type="ECO:0000313" key="1">
    <source>
        <dbReference type="EMBL" id="SPL61411.1"/>
    </source>
</evidence>